<dbReference type="Pfam" id="PF05742">
    <property type="entry name" value="TANGO2"/>
    <property type="match status" value="1"/>
</dbReference>
<sequence length="242" mass="26074">MCTVVVSIDPSAEIPLIVVGVRDEFTDRPWVPPGEHWPRERPGLIGGRDLRGGGTWLAVDPGSRRAGAVLNGRGVPAPDATRRSRGDLPLLAAAGEDLPESGLDGYDPFHLLRADLDGARLWHWDGVALGREDLPPGTHMIVNSGWERGEEDERVAFFRPLFAAAERPSGLDGPWERWRELATGAGVPSGDPRTMIVNRDLPEGRVFGSVSVTLLGLAPGGVRYEFTADPRDPAAFGAILPE</sequence>
<evidence type="ECO:0000313" key="1">
    <source>
        <dbReference type="EMBL" id="GAA3030220.1"/>
    </source>
</evidence>
<evidence type="ECO:0000313" key="2">
    <source>
        <dbReference type="Proteomes" id="UP001499930"/>
    </source>
</evidence>
<name>A0ABP6L2B9_9ACTN</name>
<dbReference type="Proteomes" id="UP001499930">
    <property type="component" value="Unassembled WGS sequence"/>
</dbReference>
<reference evidence="2" key="1">
    <citation type="journal article" date="2019" name="Int. J. Syst. Evol. Microbiol.">
        <title>The Global Catalogue of Microorganisms (GCM) 10K type strain sequencing project: providing services to taxonomists for standard genome sequencing and annotation.</title>
        <authorList>
            <consortium name="The Broad Institute Genomics Platform"/>
            <consortium name="The Broad Institute Genome Sequencing Center for Infectious Disease"/>
            <person name="Wu L."/>
            <person name="Ma J."/>
        </authorList>
    </citation>
    <scope>NUCLEOTIDE SEQUENCE [LARGE SCALE GENOMIC DNA]</scope>
    <source>
        <strain evidence="2">JCM 3106</strain>
    </source>
</reference>
<dbReference type="PANTHER" id="PTHR17985">
    <property type="entry name" value="SER/THR-RICH PROTEIN T10 IN DGCR REGION"/>
    <property type="match status" value="1"/>
</dbReference>
<dbReference type="InterPro" id="IPR008551">
    <property type="entry name" value="TANGO2"/>
</dbReference>
<comment type="caution">
    <text evidence="1">The sequence shown here is derived from an EMBL/GenBank/DDBJ whole genome shotgun (WGS) entry which is preliminary data.</text>
</comment>
<dbReference type="PANTHER" id="PTHR17985:SF8">
    <property type="entry name" value="TRANSPORT AND GOLGI ORGANIZATION PROTEIN 2 HOMOLOG"/>
    <property type="match status" value="1"/>
</dbReference>
<organism evidence="1 2">
    <name type="scientific">Streptosporangium longisporum</name>
    <dbReference type="NCBI Taxonomy" id="46187"/>
    <lineage>
        <taxon>Bacteria</taxon>
        <taxon>Bacillati</taxon>
        <taxon>Actinomycetota</taxon>
        <taxon>Actinomycetes</taxon>
        <taxon>Streptosporangiales</taxon>
        <taxon>Streptosporangiaceae</taxon>
        <taxon>Streptosporangium</taxon>
    </lineage>
</organism>
<keyword evidence="2" id="KW-1185">Reference proteome</keyword>
<gene>
    <name evidence="1" type="ORF">GCM10017559_66070</name>
</gene>
<protein>
    <submittedName>
        <fullName evidence="1">NRDE family protein</fullName>
    </submittedName>
</protein>
<proteinExistence type="predicted"/>
<dbReference type="EMBL" id="BAAAWD010000019">
    <property type="protein sequence ID" value="GAA3030220.1"/>
    <property type="molecule type" value="Genomic_DNA"/>
</dbReference>
<accession>A0ABP6L2B9</accession>
<dbReference type="RefSeq" id="WP_344903122.1">
    <property type="nucleotide sequence ID" value="NZ_BAAAWD010000019.1"/>
</dbReference>